<protein>
    <submittedName>
        <fullName evidence="1">Uncharacterized protein</fullName>
    </submittedName>
</protein>
<organism evidence="1 2">
    <name type="scientific">Dreissena polymorpha</name>
    <name type="common">Zebra mussel</name>
    <name type="synonym">Mytilus polymorpha</name>
    <dbReference type="NCBI Taxonomy" id="45954"/>
    <lineage>
        <taxon>Eukaryota</taxon>
        <taxon>Metazoa</taxon>
        <taxon>Spiralia</taxon>
        <taxon>Lophotrochozoa</taxon>
        <taxon>Mollusca</taxon>
        <taxon>Bivalvia</taxon>
        <taxon>Autobranchia</taxon>
        <taxon>Heteroconchia</taxon>
        <taxon>Euheterodonta</taxon>
        <taxon>Imparidentia</taxon>
        <taxon>Neoheterodontei</taxon>
        <taxon>Myida</taxon>
        <taxon>Dreissenoidea</taxon>
        <taxon>Dreissenidae</taxon>
        <taxon>Dreissena</taxon>
    </lineage>
</organism>
<sequence>MTESDEQKMILEELKADIKKEVGSESDSDQELSNILQVLSSTCDPASNPVVVKEETEEGRVNITGVTGVIIKTEPVPAQLYVNNHVGATEAC</sequence>
<gene>
    <name evidence="1" type="ORF">DPMN_093778</name>
</gene>
<accession>A0A9D4L4T7</accession>
<reference evidence="1" key="2">
    <citation type="submission" date="2020-11" db="EMBL/GenBank/DDBJ databases">
        <authorList>
            <person name="McCartney M.A."/>
            <person name="Auch B."/>
            <person name="Kono T."/>
            <person name="Mallez S."/>
            <person name="Becker A."/>
            <person name="Gohl D.M."/>
            <person name="Silverstein K.A.T."/>
            <person name="Koren S."/>
            <person name="Bechman K.B."/>
            <person name="Herman A."/>
            <person name="Abrahante J.E."/>
            <person name="Garbe J."/>
        </authorList>
    </citation>
    <scope>NUCLEOTIDE SEQUENCE</scope>
    <source>
        <strain evidence="1">Duluth1</strain>
        <tissue evidence="1">Whole animal</tissue>
    </source>
</reference>
<dbReference type="Proteomes" id="UP000828390">
    <property type="component" value="Unassembled WGS sequence"/>
</dbReference>
<evidence type="ECO:0000313" key="2">
    <source>
        <dbReference type="Proteomes" id="UP000828390"/>
    </source>
</evidence>
<evidence type="ECO:0000313" key="1">
    <source>
        <dbReference type="EMBL" id="KAH3851298.1"/>
    </source>
</evidence>
<keyword evidence="2" id="KW-1185">Reference proteome</keyword>
<proteinExistence type="predicted"/>
<dbReference type="EMBL" id="JAIWYP010000003">
    <property type="protein sequence ID" value="KAH3851298.1"/>
    <property type="molecule type" value="Genomic_DNA"/>
</dbReference>
<name>A0A9D4L4T7_DREPO</name>
<dbReference type="AlphaFoldDB" id="A0A9D4L4T7"/>
<comment type="caution">
    <text evidence="1">The sequence shown here is derived from an EMBL/GenBank/DDBJ whole genome shotgun (WGS) entry which is preliminary data.</text>
</comment>
<reference evidence="1" key="1">
    <citation type="journal article" date="2019" name="bioRxiv">
        <title>The Genome of the Zebra Mussel, Dreissena polymorpha: A Resource for Invasive Species Research.</title>
        <authorList>
            <person name="McCartney M.A."/>
            <person name="Auch B."/>
            <person name="Kono T."/>
            <person name="Mallez S."/>
            <person name="Zhang Y."/>
            <person name="Obille A."/>
            <person name="Becker A."/>
            <person name="Abrahante J.E."/>
            <person name="Garbe J."/>
            <person name="Badalamenti J.P."/>
            <person name="Herman A."/>
            <person name="Mangelson H."/>
            <person name="Liachko I."/>
            <person name="Sullivan S."/>
            <person name="Sone E.D."/>
            <person name="Koren S."/>
            <person name="Silverstein K.A.T."/>
            <person name="Beckman K.B."/>
            <person name="Gohl D.M."/>
        </authorList>
    </citation>
    <scope>NUCLEOTIDE SEQUENCE</scope>
    <source>
        <strain evidence="1">Duluth1</strain>
        <tissue evidence="1">Whole animal</tissue>
    </source>
</reference>